<evidence type="ECO:0000313" key="2">
    <source>
        <dbReference type="Proteomes" id="UP000273044"/>
    </source>
</evidence>
<dbReference type="Proteomes" id="UP000273044">
    <property type="component" value="Chromosome"/>
</dbReference>
<accession>A0A448N2V9</accession>
<gene>
    <name evidence="1" type="ORF">NCTC12967_03021</name>
</gene>
<dbReference type="EMBL" id="LR134406">
    <property type="protein sequence ID" value="VEH71694.1"/>
    <property type="molecule type" value="Genomic_DNA"/>
</dbReference>
<protein>
    <submittedName>
        <fullName evidence="1">Uncharacterized protein</fullName>
    </submittedName>
</protein>
<keyword evidence="2" id="KW-1185">Reference proteome</keyword>
<dbReference type="AlphaFoldDB" id="A0A448N2V9"/>
<reference evidence="1 2" key="1">
    <citation type="submission" date="2018-12" db="EMBL/GenBank/DDBJ databases">
        <authorList>
            <consortium name="Pathogen Informatics"/>
        </authorList>
    </citation>
    <scope>NUCLEOTIDE SEQUENCE [LARGE SCALE GENOMIC DNA]</scope>
    <source>
        <strain evidence="1 2">NCTC12967</strain>
    </source>
</reference>
<evidence type="ECO:0000313" key="1">
    <source>
        <dbReference type="EMBL" id="VEH71694.1"/>
    </source>
</evidence>
<dbReference type="RefSeq" id="WP_061788096.1">
    <property type="nucleotide sequence ID" value="NZ_CAJZDL010000023.1"/>
</dbReference>
<proteinExistence type="predicted"/>
<dbReference type="GeneID" id="64408420"/>
<organism evidence="1 2">
    <name type="scientific">Arachnia propionica</name>
    <dbReference type="NCBI Taxonomy" id="1750"/>
    <lineage>
        <taxon>Bacteria</taxon>
        <taxon>Bacillati</taxon>
        <taxon>Actinomycetota</taxon>
        <taxon>Actinomycetes</taxon>
        <taxon>Propionibacteriales</taxon>
        <taxon>Propionibacteriaceae</taxon>
        <taxon>Arachnia</taxon>
    </lineage>
</organism>
<name>A0A448N2V9_9ACTN</name>
<sequence>MWDEKVYFYATRGPDGEFASLAAMVVGDGASTWRWVPNFGEWVGDDDVGWELSSRGKHDFEEVSAETARDLVCSLSRYDDRRYGMILKNFELEPRRRSNADLGLDVETGTKHPTAEAR</sequence>